<keyword evidence="1" id="KW-0068">Autocatalytic cleavage</keyword>
<evidence type="ECO:0000256" key="2">
    <source>
        <dbReference type="ARBA" id="ARBA00023000"/>
    </source>
</evidence>
<dbReference type="Gene3D" id="2.170.16.10">
    <property type="entry name" value="Hedgehog/Intein (Hint) domain"/>
    <property type="match status" value="1"/>
</dbReference>
<dbReference type="PROSITE" id="PS50818">
    <property type="entry name" value="INTEIN_C_TER"/>
    <property type="match status" value="1"/>
</dbReference>
<dbReference type="NCBIfam" id="TIGR01443">
    <property type="entry name" value="intein_Cterm"/>
    <property type="match status" value="1"/>
</dbReference>
<protein>
    <recommendedName>
        <fullName evidence="3">DOD-type homing endonuclease domain-containing protein</fullName>
    </recommendedName>
</protein>
<dbReference type="NCBIfam" id="TIGR00375">
    <property type="entry name" value="TIGR00375 family protein"/>
    <property type="match status" value="1"/>
</dbReference>
<dbReference type="Proteomes" id="UP000066042">
    <property type="component" value="Chromosome"/>
</dbReference>
<dbReference type="SMART" id="SM00305">
    <property type="entry name" value="HintC"/>
    <property type="match status" value="1"/>
</dbReference>
<dbReference type="CDD" id="cd00081">
    <property type="entry name" value="Hint"/>
    <property type="match status" value="1"/>
</dbReference>
<dbReference type="CDD" id="cd19067">
    <property type="entry name" value="PfuEndoQ-like"/>
    <property type="match status" value="1"/>
</dbReference>
<dbReference type="PROSITE" id="PS50817">
    <property type="entry name" value="INTEIN_N_TER"/>
    <property type="match status" value="1"/>
</dbReference>
<evidence type="ECO:0000313" key="5">
    <source>
        <dbReference type="Proteomes" id="UP000066042"/>
    </source>
</evidence>
<evidence type="ECO:0000256" key="1">
    <source>
        <dbReference type="ARBA" id="ARBA00022813"/>
    </source>
</evidence>
<name>A0A0S1X9D0_THEBA</name>
<gene>
    <name evidence="4" type="ORF">TBCH5v1_0436</name>
</gene>
<sequence>MHVDADLHIHSRYSKAVSKLMVFPVLAEYAKLKGLNVVGTGDILNHRWEEELLKHAEKVDEGTYEIKGVRFLLTAEVEDSRRVHHVLIFPSIDAVREMRERLRKHSKDIDSEGRPHLNLRGAEIADLANEFDVLIGPAHCVPPDTLLILKDGIRKISEVKEEDNVITHNGRFRQITKIYKRKYTGDILKIKVRYLPEPIVVTPEHPIYAIKTKSACHGVRGICKPTCKRQFSMQKRNRKCKRYYLEYKPEWIMAKDLEIGDVILFPVVRDIKDIKKISLKRFIESVASNSWKKEVPEEIEVSRDFCRLVGYFLAEGSCFRDGITFSLGENEEDVIKDITRLVEKVFGLKPNIRDDKRGRSYELKIYSRVLRNFFGEMFYIGGKEKRAWNKRLPQEFLYLPPEKQFEIFLGWWKGDKGVTTSRTLMIQMNIMTMRNGFVLTFSRHRVKSARIGNRKVKTTHDRWQARISTFNEKIERKLRENGIDELPKGYVRYGWFDGTYFYLPIIRIERELYDGMVYNLEVEEDSSYVTESGTLHNCFTPWTALYKEYDSLKECYENAEVHFLELGLSADSQMADMIKAHHRLTYLSNSDAHSPHPHRLGREFNRFEVKDATFEEIRKAILKRGGRKIILNAGLDPRLGKYHLTACSKCYAKYKLEDAKRLNWKCERCGGAIKKGVRDRILELADTRGRPEDRPPYLHLAPLAEIISMVTGKGIETKSVKAVWERLLREFGSEIKVLVDVPIESIAQLIGEDIAKAIWAFRNEKLIIVPGGGGKYGEIKLPDEIKRAKIQDLNSIEIKQEEVYYKPKQASILSFLKKK</sequence>
<proteinExistence type="predicted"/>
<dbReference type="GO" id="GO:0004519">
    <property type="term" value="F:endonuclease activity"/>
    <property type="evidence" value="ECO:0007669"/>
    <property type="project" value="InterPro"/>
</dbReference>
<dbReference type="InterPro" id="IPR003586">
    <property type="entry name" value="Hint_dom_C"/>
</dbReference>
<dbReference type="PROSITE" id="PS50819">
    <property type="entry name" value="INTEIN_ENDONUCLEASE"/>
    <property type="match status" value="1"/>
</dbReference>
<keyword evidence="2" id="KW-0651">Protein splicing</keyword>
<dbReference type="PANTHER" id="PTHR40084">
    <property type="entry name" value="PHOSPHOHYDROLASE, PHP FAMILY"/>
    <property type="match status" value="1"/>
</dbReference>
<feature type="domain" description="DOD-type homing endonuclease" evidence="3">
    <location>
        <begin position="308"/>
        <end position="437"/>
    </location>
</feature>
<dbReference type="PATRIC" id="fig|55802.8.peg.430"/>
<evidence type="ECO:0000259" key="3">
    <source>
        <dbReference type="PROSITE" id="PS50819"/>
    </source>
</evidence>
<dbReference type="InterPro" id="IPR003587">
    <property type="entry name" value="Hint_dom_N"/>
</dbReference>
<dbReference type="Gene3D" id="3.10.28.10">
    <property type="entry name" value="Homing endonucleases"/>
    <property type="match status" value="1"/>
</dbReference>
<dbReference type="STRING" id="55802.TBCH5v1_0436"/>
<accession>A0A0S1X9D0</accession>
<dbReference type="SMART" id="SM00306">
    <property type="entry name" value="HintN"/>
    <property type="match status" value="1"/>
</dbReference>
<dbReference type="InterPro" id="IPR006141">
    <property type="entry name" value="Intein_N"/>
</dbReference>
<dbReference type="EMBL" id="CP013050">
    <property type="protein sequence ID" value="ALM74405.1"/>
    <property type="molecule type" value="Genomic_DNA"/>
</dbReference>
<dbReference type="InterPro" id="IPR030934">
    <property type="entry name" value="Intein_C"/>
</dbReference>
<dbReference type="SUPFAM" id="SSF51294">
    <property type="entry name" value="Hedgehog/intein (Hint) domain"/>
    <property type="match status" value="1"/>
</dbReference>
<dbReference type="InterPro" id="IPR036844">
    <property type="entry name" value="Hint_dom_sf"/>
</dbReference>
<dbReference type="GO" id="GO:0016539">
    <property type="term" value="P:intein-mediated protein splicing"/>
    <property type="evidence" value="ECO:0007669"/>
    <property type="project" value="InterPro"/>
</dbReference>
<organism evidence="4 5">
    <name type="scientific">Thermococcus barophilus</name>
    <dbReference type="NCBI Taxonomy" id="55802"/>
    <lineage>
        <taxon>Archaea</taxon>
        <taxon>Methanobacteriati</taxon>
        <taxon>Methanobacteriota</taxon>
        <taxon>Thermococci</taxon>
        <taxon>Thermococcales</taxon>
        <taxon>Thermococcaceae</taxon>
        <taxon>Thermococcus</taxon>
    </lineage>
</organism>
<dbReference type="NCBIfam" id="TIGR01445">
    <property type="entry name" value="intein_Nterm"/>
    <property type="match status" value="1"/>
</dbReference>
<dbReference type="InterPro" id="IPR005287">
    <property type="entry name" value="CHP00375"/>
</dbReference>
<dbReference type="InterPro" id="IPR004042">
    <property type="entry name" value="Intein_endonuc_central"/>
</dbReference>
<dbReference type="InterPro" id="IPR027434">
    <property type="entry name" value="Homing_endonucl"/>
</dbReference>
<dbReference type="AlphaFoldDB" id="A0A0S1X9D0"/>
<evidence type="ECO:0000313" key="4">
    <source>
        <dbReference type="EMBL" id="ALM74405.1"/>
    </source>
</evidence>
<dbReference type="PANTHER" id="PTHR40084:SF1">
    <property type="entry name" value="PHOSPHOTRANSFERASE"/>
    <property type="match status" value="1"/>
</dbReference>
<reference evidence="4 5" key="1">
    <citation type="journal article" date="2016" name="Genome Announc.">
        <title>Complete genome sequence of the hyperthermophilic and piezophilic archaeon Thermococcus barophilus Ch5, capable of growth at the expense of hydrogenogenesis from carbon monoxide and formate.</title>
        <authorList>
            <person name="Oger P."/>
            <person name="Sokolova T.G."/>
            <person name="Kozhevnikova D.A."/>
            <person name="Taranov E.A."/>
            <person name="Vannier P."/>
            <person name="Lee H.S."/>
            <person name="Kwon K.K."/>
            <person name="Kang S.G."/>
            <person name="Lee J.H."/>
            <person name="Bonch-Osmolovskaya E.A."/>
            <person name="Lebedinsky A.V."/>
        </authorList>
    </citation>
    <scope>NUCLEOTIDE SEQUENCE [LARGE SCALE GENOMIC DNA]</scope>
    <source>
        <strain evidence="5">Ch5</strain>
    </source>
</reference>